<evidence type="ECO:0000259" key="4">
    <source>
        <dbReference type="SMART" id="SM00950"/>
    </source>
</evidence>
<dbReference type="SUPFAM" id="SSF53098">
    <property type="entry name" value="Ribonuclease H-like"/>
    <property type="match status" value="1"/>
</dbReference>
<keyword evidence="1" id="KW-0238">DNA-binding</keyword>
<evidence type="ECO:0000313" key="5">
    <source>
        <dbReference type="EMBL" id="EAN97579.1"/>
    </source>
</evidence>
<dbReference type="GeneID" id="3551856"/>
<comment type="caution">
    <text evidence="5">The sequence shown here is derived from an EMBL/GenBank/DDBJ whole genome shotgun (WGS) entry which is preliminary data.</text>
</comment>
<dbReference type="InterPro" id="IPR051231">
    <property type="entry name" value="SOSS-B"/>
</dbReference>
<keyword evidence="3" id="KW-0732">Signal</keyword>
<dbReference type="InterPro" id="IPR003165">
    <property type="entry name" value="Piwi"/>
</dbReference>
<dbReference type="GO" id="GO:0044818">
    <property type="term" value="P:mitotic G2/M transition checkpoint"/>
    <property type="evidence" value="ECO:0007669"/>
    <property type="project" value="TreeGrafter"/>
</dbReference>
<feature type="signal peptide" evidence="3">
    <location>
        <begin position="1"/>
        <end position="15"/>
    </location>
</feature>
<feature type="domain" description="Piwi" evidence="4">
    <location>
        <begin position="791"/>
        <end position="1083"/>
    </location>
</feature>
<feature type="region of interest" description="Disordered" evidence="2">
    <location>
        <begin position="461"/>
        <end position="498"/>
    </location>
</feature>
<dbReference type="InParanoid" id="Q4DYG9"/>
<feature type="region of interest" description="Disordered" evidence="2">
    <location>
        <begin position="165"/>
        <end position="206"/>
    </location>
</feature>
<dbReference type="OMA" id="RWLKVEC"/>
<dbReference type="Gene3D" id="3.30.420.10">
    <property type="entry name" value="Ribonuclease H-like superfamily/Ribonuclease H"/>
    <property type="match status" value="1"/>
</dbReference>
<feature type="compositionally biased region" description="Low complexity" evidence="2">
    <location>
        <begin position="194"/>
        <end position="203"/>
    </location>
</feature>
<dbReference type="PANTHER" id="PTHR13356:SF0">
    <property type="entry name" value="SOSS COMPLEX SUBUNIT B HOMOLOG"/>
    <property type="match status" value="1"/>
</dbReference>
<sequence length="1104" mass="122465">MFLFSLMIFKRTCLSDWNFLPIYTPAMMRKTVLGLAPVAIQTIAARSERQRQSRSQQQQQQQQHQQHQQSFNTANSGGRVAWANGGGNPNQKQSKSLWCSAAEEVALQDVKRNYANDRFLDKKTRSFVRERLREEGVSSNLFPVHVSPDTTLYVYEVEATSRLLQPQPSDAAQEEEGEKRVKSAGRAKGRCKKGAGQTATTATSRDPITKRVDATRAWRVVRRFLQRCVPNAPPFVNVRQKVYSLSPLPTNALQLPAEYLDLGWVACKLRFQGKVSMTQMAPSDIQEVTNKIAMWTLGQQENGKKAFTVAREANGKLVCTHDSFIVGGMRIFKGTIVRAVFIDSNGAIDTKNCAASALPAPPSTAVLTTLKAGHHPTEPLRFLVKEFLREFEFKETPVQSYRIEDASGVIMASLWKATKSAKLSPGNVYEATDYRVRVFENRGSMRLVEMTVGETALKPVEEKQTQKKSAEVKSTSGGVEPTKRRGKKKGVVPPTGKEEATDAINNKVTPGVTEEGSSSVMPGALALKIDTKGTVAAELSLWEEVKQHFGSGPYDEATEERIARSVQGTPVIISANLRHSMIRFVRFNIDPEKVDLDPVLQRLLPDLEPGQPCAVLKDHSVVPLQALHCCYDPRMKSWQDISVSTCSFLPTRRLDVLRVFHAVLEKEMRRWGLILASEPFASKELSLLPAPQKLTSYGVGQSASLNHKQNRLGSLRHPPPPSFPTTLAVVAIASPHAEEEVRARITQTGQAVARSYRSPITMTVPDEKEAVRFLLQQLTNASDGTLKDPNTAAVIISAERETRASRWILAECLTRGILGMFIPPATTPKRQNLLCENVRIQLRTKFETDPAHGVNLPREVPALAQRRVLVVGVDACHTTTFSTGSVVGILCAPERNHLLPFFWKHEMRGQEADRVTEHFRLVLQRACELYDGLDEVVVLQDGDVSSEARQMQPHLPAGCGFTFMCLHKRTNVRFVHRVLGGNQFPKATAANVVKGAVVQALTPISLQDDSVVPSFYLQNHDCNMSTARTVQYTVHSTSPTLEVSDVQQLSHVLSHVLSTQATKLPMATRCAHRLSSVAERLLDAAPPLTCDMIPAPLNERLWFF</sequence>
<evidence type="ECO:0000256" key="3">
    <source>
        <dbReference type="SAM" id="SignalP"/>
    </source>
</evidence>
<dbReference type="Proteomes" id="UP000002296">
    <property type="component" value="Unassembled WGS sequence"/>
</dbReference>
<dbReference type="InterPro" id="IPR036397">
    <property type="entry name" value="RNaseH_sf"/>
</dbReference>
<protein>
    <submittedName>
        <fullName evidence="5">Argonaute-like protein, putative</fullName>
    </submittedName>
</protein>
<gene>
    <name evidence="5" type="ORF">Tc00.1047053511367.240</name>
</gene>
<dbReference type="GO" id="GO:0070876">
    <property type="term" value="C:SOSS complex"/>
    <property type="evidence" value="ECO:0007669"/>
    <property type="project" value="TreeGrafter"/>
</dbReference>
<dbReference type="PANTHER" id="PTHR13356">
    <property type="entry name" value="OB FOLD NUCLEIC ACID BINDING PROTEIN-RELATED"/>
    <property type="match status" value="1"/>
</dbReference>
<feature type="compositionally biased region" description="Low complexity" evidence="2">
    <location>
        <begin position="53"/>
        <end position="70"/>
    </location>
</feature>
<dbReference type="GO" id="GO:0000724">
    <property type="term" value="P:double-strand break repair via homologous recombination"/>
    <property type="evidence" value="ECO:0007669"/>
    <property type="project" value="TreeGrafter"/>
</dbReference>
<dbReference type="RefSeq" id="XP_819430.1">
    <property type="nucleotide sequence ID" value="XM_814337.1"/>
</dbReference>
<dbReference type="GO" id="GO:0003677">
    <property type="term" value="F:DNA binding"/>
    <property type="evidence" value="ECO:0007669"/>
    <property type="project" value="UniProtKB-KW"/>
</dbReference>
<dbReference type="InterPro" id="IPR012337">
    <property type="entry name" value="RNaseH-like_sf"/>
</dbReference>
<dbReference type="PaxDb" id="353153-Q4DYG9"/>
<dbReference type="AlphaFoldDB" id="Q4DYG9"/>
<accession>Q4DYG9</accession>
<dbReference type="GO" id="GO:0010212">
    <property type="term" value="P:response to ionizing radiation"/>
    <property type="evidence" value="ECO:0007669"/>
    <property type="project" value="TreeGrafter"/>
</dbReference>
<organism evidence="5 6">
    <name type="scientific">Trypanosoma cruzi (strain CL Brener)</name>
    <dbReference type="NCBI Taxonomy" id="353153"/>
    <lineage>
        <taxon>Eukaryota</taxon>
        <taxon>Discoba</taxon>
        <taxon>Euglenozoa</taxon>
        <taxon>Kinetoplastea</taxon>
        <taxon>Metakinetoplastina</taxon>
        <taxon>Trypanosomatida</taxon>
        <taxon>Trypanosomatidae</taxon>
        <taxon>Trypanosoma</taxon>
        <taxon>Schizotrypanum</taxon>
    </lineage>
</organism>
<dbReference type="SMART" id="SM00950">
    <property type="entry name" value="Piwi"/>
    <property type="match status" value="1"/>
</dbReference>
<dbReference type="KEGG" id="tcr:511367.240"/>
<dbReference type="EMBL" id="AAHK01000093">
    <property type="protein sequence ID" value="EAN97579.1"/>
    <property type="molecule type" value="Genomic_DNA"/>
</dbReference>
<feature type="region of interest" description="Disordered" evidence="2">
    <location>
        <begin position="46"/>
        <end position="95"/>
    </location>
</feature>
<proteinExistence type="predicted"/>
<keyword evidence="6" id="KW-1185">Reference proteome</keyword>
<dbReference type="InterPro" id="IPR012340">
    <property type="entry name" value="NA-bd_OB-fold"/>
</dbReference>
<name>Q4DYG9_TRYCC</name>
<feature type="compositionally biased region" description="Basic residues" evidence="2">
    <location>
        <begin position="182"/>
        <end position="193"/>
    </location>
</feature>
<dbReference type="SUPFAM" id="SSF50249">
    <property type="entry name" value="Nucleic acid-binding proteins"/>
    <property type="match status" value="1"/>
</dbReference>
<dbReference type="STRING" id="353153.Q4DYG9"/>
<evidence type="ECO:0000256" key="1">
    <source>
        <dbReference type="ARBA" id="ARBA00023125"/>
    </source>
</evidence>
<evidence type="ECO:0000256" key="2">
    <source>
        <dbReference type="SAM" id="MobiDB-lite"/>
    </source>
</evidence>
<dbReference type="Pfam" id="PF02171">
    <property type="entry name" value="Piwi"/>
    <property type="match status" value="1"/>
</dbReference>
<dbReference type="eggNOG" id="ENOG502QUH8">
    <property type="taxonomic scope" value="Eukaryota"/>
</dbReference>
<feature type="compositionally biased region" description="Basic and acidic residues" evidence="2">
    <location>
        <begin position="461"/>
        <end position="471"/>
    </location>
</feature>
<feature type="chain" id="PRO_5013220756" evidence="3">
    <location>
        <begin position="16"/>
        <end position="1104"/>
    </location>
</feature>
<reference evidence="5 6" key="1">
    <citation type="journal article" date="2005" name="Science">
        <title>The genome sequence of Trypanosoma cruzi, etiologic agent of Chagas disease.</title>
        <authorList>
            <person name="El-Sayed N.M."/>
            <person name="Myler P.J."/>
            <person name="Bartholomeu D.C."/>
            <person name="Nilsson D."/>
            <person name="Aggarwal G."/>
            <person name="Tran A.N."/>
            <person name="Ghedin E."/>
            <person name="Worthey E.A."/>
            <person name="Delcher A.L."/>
            <person name="Blandin G."/>
            <person name="Westenberger S.J."/>
            <person name="Caler E."/>
            <person name="Cerqueira G.C."/>
            <person name="Branche C."/>
            <person name="Haas B."/>
            <person name="Anupama A."/>
            <person name="Arner E."/>
            <person name="Aslund L."/>
            <person name="Attipoe P."/>
            <person name="Bontempi E."/>
            <person name="Bringaud F."/>
            <person name="Burton P."/>
            <person name="Cadag E."/>
            <person name="Campbell D.A."/>
            <person name="Carrington M."/>
            <person name="Crabtree J."/>
            <person name="Darban H."/>
            <person name="da Silveira J.F."/>
            <person name="de Jong P."/>
            <person name="Edwards K."/>
            <person name="Englund P.T."/>
            <person name="Fazelina G."/>
            <person name="Feldblyum T."/>
            <person name="Ferella M."/>
            <person name="Frasch A.C."/>
            <person name="Gull K."/>
            <person name="Horn D."/>
            <person name="Hou L."/>
            <person name="Huang Y."/>
            <person name="Kindlund E."/>
            <person name="Klingbeil M."/>
            <person name="Kluge S."/>
            <person name="Koo H."/>
            <person name="Lacerda D."/>
            <person name="Levin M.J."/>
            <person name="Lorenzi H."/>
            <person name="Louie T."/>
            <person name="Machado C.R."/>
            <person name="McCulloch R."/>
            <person name="McKenna A."/>
            <person name="Mizuno Y."/>
            <person name="Mottram J.C."/>
            <person name="Nelson S."/>
            <person name="Ochaya S."/>
            <person name="Osoegawa K."/>
            <person name="Pai G."/>
            <person name="Parsons M."/>
            <person name="Pentony M."/>
            <person name="Pettersson U."/>
            <person name="Pop M."/>
            <person name="Ramirez J.L."/>
            <person name="Rinta J."/>
            <person name="Robertson L."/>
            <person name="Salzberg S.L."/>
            <person name="Sanchez D.O."/>
            <person name="Seyler A."/>
            <person name="Sharma R."/>
            <person name="Shetty J."/>
            <person name="Simpson A.J."/>
            <person name="Sisk E."/>
            <person name="Tammi M.T."/>
            <person name="Tarleton R."/>
            <person name="Teixeira S."/>
            <person name="Van Aken S."/>
            <person name="Vogt C."/>
            <person name="Ward P.N."/>
            <person name="Wickstead B."/>
            <person name="Wortman J."/>
            <person name="White O."/>
            <person name="Fraser C.M."/>
            <person name="Stuart K.D."/>
            <person name="Andersson B."/>
        </authorList>
    </citation>
    <scope>NUCLEOTIDE SEQUENCE [LARGE SCALE GENOMIC DNA]</scope>
    <source>
        <strain evidence="5 6">CL Brener</strain>
    </source>
</reference>
<evidence type="ECO:0000313" key="6">
    <source>
        <dbReference type="Proteomes" id="UP000002296"/>
    </source>
</evidence>